<comment type="caution">
    <text evidence="2">The sequence shown here is derived from an EMBL/GenBank/DDBJ whole genome shotgun (WGS) entry which is preliminary data.</text>
</comment>
<keyword evidence="1" id="KW-0472">Membrane</keyword>
<keyword evidence="3" id="KW-1185">Reference proteome</keyword>
<accession>A0ABT1KKS4</accession>
<organism evidence="2 3">
    <name type="scientific">Agromyces flavus</name>
    <dbReference type="NCBI Taxonomy" id="589382"/>
    <lineage>
        <taxon>Bacteria</taxon>
        <taxon>Bacillati</taxon>
        <taxon>Actinomycetota</taxon>
        <taxon>Actinomycetes</taxon>
        <taxon>Micrococcales</taxon>
        <taxon>Microbacteriaceae</taxon>
        <taxon>Agromyces</taxon>
    </lineage>
</organism>
<feature type="transmembrane region" description="Helical" evidence="1">
    <location>
        <begin position="63"/>
        <end position="85"/>
    </location>
</feature>
<feature type="transmembrane region" description="Helical" evidence="1">
    <location>
        <begin position="118"/>
        <end position="136"/>
    </location>
</feature>
<dbReference type="EMBL" id="SODL02000002">
    <property type="protein sequence ID" value="MCP2367481.1"/>
    <property type="molecule type" value="Genomic_DNA"/>
</dbReference>
<gene>
    <name evidence="2" type="ORF">BCL57_001635</name>
</gene>
<dbReference type="RefSeq" id="WP_092668279.1">
    <property type="nucleotide sequence ID" value="NZ_BMDN01000002.1"/>
</dbReference>
<reference evidence="2" key="1">
    <citation type="submission" date="2022-06" db="EMBL/GenBank/DDBJ databases">
        <title>Genomic Encyclopedia of Type Strains, Phase III (KMG-III): the genomes of soil and plant-associated and newly described type strains.</title>
        <authorList>
            <person name="Whitman W."/>
        </authorList>
    </citation>
    <scope>NUCLEOTIDE SEQUENCE</scope>
    <source>
        <strain evidence="2">CPCC 202695</strain>
    </source>
</reference>
<dbReference type="Proteomes" id="UP000893823">
    <property type="component" value="Unassembled WGS sequence"/>
</dbReference>
<protein>
    <recommendedName>
        <fullName evidence="4">SPW repeat-containing protein</fullName>
    </recommendedName>
</protein>
<sequence>MTPSDRDRSPAMGDAGLARAPRPTGVTVVGVLVWVNAALDLVAGGFLLIGATIGGDDDATRTTWAIMGSVSLLVGALAAVIAFGLMNGNPIARIAITAIEVVSVIASVSAAIVDPSTAVNEIVSALVAVAIVVLLWSGEATRYFRGLPADQPG</sequence>
<keyword evidence="1" id="KW-1133">Transmembrane helix</keyword>
<feature type="transmembrane region" description="Helical" evidence="1">
    <location>
        <begin position="92"/>
        <end position="112"/>
    </location>
</feature>
<proteinExistence type="predicted"/>
<feature type="transmembrane region" description="Helical" evidence="1">
    <location>
        <begin position="26"/>
        <end position="51"/>
    </location>
</feature>
<evidence type="ECO:0000313" key="2">
    <source>
        <dbReference type="EMBL" id="MCP2367481.1"/>
    </source>
</evidence>
<name>A0ABT1KKS4_9MICO</name>
<evidence type="ECO:0000256" key="1">
    <source>
        <dbReference type="SAM" id="Phobius"/>
    </source>
</evidence>
<evidence type="ECO:0000313" key="3">
    <source>
        <dbReference type="Proteomes" id="UP000893823"/>
    </source>
</evidence>
<keyword evidence="1" id="KW-0812">Transmembrane</keyword>
<evidence type="ECO:0008006" key="4">
    <source>
        <dbReference type="Google" id="ProtNLM"/>
    </source>
</evidence>